<comment type="caution">
    <text evidence="3">The sequence shown here is derived from an EMBL/GenBank/DDBJ whole genome shotgun (WGS) entry which is preliminary data.</text>
</comment>
<organism evidence="3 4">
    <name type="scientific">Bordetella petrii</name>
    <dbReference type="NCBI Taxonomy" id="94624"/>
    <lineage>
        <taxon>Bacteria</taxon>
        <taxon>Pseudomonadati</taxon>
        <taxon>Pseudomonadota</taxon>
        <taxon>Betaproteobacteria</taxon>
        <taxon>Burkholderiales</taxon>
        <taxon>Alcaligenaceae</taxon>
        <taxon>Bordetella</taxon>
    </lineage>
</organism>
<evidence type="ECO:0000256" key="1">
    <source>
        <dbReference type="SAM" id="MobiDB-lite"/>
    </source>
</evidence>
<accession>A0ABT7W0Q4</accession>
<dbReference type="PROSITE" id="PS51257">
    <property type="entry name" value="PROKAR_LIPOPROTEIN"/>
    <property type="match status" value="1"/>
</dbReference>
<protein>
    <recommendedName>
        <fullName evidence="5">Lipoprotein</fullName>
    </recommendedName>
</protein>
<proteinExistence type="predicted"/>
<dbReference type="EMBL" id="JAUDJE010000004">
    <property type="protein sequence ID" value="MDM9558778.1"/>
    <property type="molecule type" value="Genomic_DNA"/>
</dbReference>
<feature type="region of interest" description="Disordered" evidence="1">
    <location>
        <begin position="20"/>
        <end position="68"/>
    </location>
</feature>
<gene>
    <name evidence="3" type="ORF">QUC21_07040</name>
</gene>
<reference evidence="3" key="1">
    <citation type="submission" date="2023-06" db="EMBL/GenBank/DDBJ databases">
        <title>full genome analysis of Phenantherene degrader P3.</title>
        <authorList>
            <person name="Akbar A."/>
            <person name="Rahmeh R."/>
            <person name="Kishk M."/>
        </authorList>
    </citation>
    <scope>NUCLEOTIDE SEQUENCE</scope>
    <source>
        <strain evidence="3">P3</strain>
    </source>
</reference>
<name>A0ABT7W0Q4_9BORD</name>
<evidence type="ECO:0000313" key="4">
    <source>
        <dbReference type="Proteomes" id="UP001175604"/>
    </source>
</evidence>
<evidence type="ECO:0008006" key="5">
    <source>
        <dbReference type="Google" id="ProtNLM"/>
    </source>
</evidence>
<keyword evidence="4" id="KW-1185">Reference proteome</keyword>
<feature type="chain" id="PRO_5046116060" description="Lipoprotein" evidence="2">
    <location>
        <begin position="19"/>
        <end position="68"/>
    </location>
</feature>
<sequence>MKLSMLALPIVASGLLLAGCSGHRHHSDDSMYDRPQTQSNTPPPPPASMPDNNPNTPGSQYPATGGSR</sequence>
<dbReference type="RefSeq" id="WP_028353358.1">
    <property type="nucleotide sequence ID" value="NZ_JAUDJE010000004.1"/>
</dbReference>
<evidence type="ECO:0000313" key="3">
    <source>
        <dbReference type="EMBL" id="MDM9558778.1"/>
    </source>
</evidence>
<feature type="signal peptide" evidence="2">
    <location>
        <begin position="1"/>
        <end position="18"/>
    </location>
</feature>
<keyword evidence="2" id="KW-0732">Signal</keyword>
<evidence type="ECO:0000256" key="2">
    <source>
        <dbReference type="SAM" id="SignalP"/>
    </source>
</evidence>
<dbReference type="Proteomes" id="UP001175604">
    <property type="component" value="Unassembled WGS sequence"/>
</dbReference>